<dbReference type="Proteomes" id="UP001217838">
    <property type="component" value="Unassembled WGS sequence"/>
</dbReference>
<dbReference type="Pfam" id="PF11655">
    <property type="entry name" value="DUF2589"/>
    <property type="match status" value="1"/>
</dbReference>
<comment type="caution">
    <text evidence="1">The sequence shown here is derived from an EMBL/GenBank/DDBJ whole genome shotgun (WGS) entry which is preliminary data.</text>
</comment>
<reference evidence="1 2" key="1">
    <citation type="submission" date="2022-11" db="EMBL/GenBank/DDBJ databases">
        <title>Minimal conservation of predation-associated metabolite biosynthetic gene clusters underscores biosynthetic potential of Myxococcota including descriptions for ten novel species: Archangium lansinium sp. nov., Myxococcus landrumus sp. nov., Nannocystis bai.</title>
        <authorList>
            <person name="Ahearne A."/>
            <person name="Stevens C."/>
            <person name="Dowd S."/>
        </authorList>
    </citation>
    <scope>NUCLEOTIDE SEQUENCE [LARGE SCALE GENOMIC DNA]</scope>
    <source>
        <strain evidence="1 2">NCELM</strain>
    </source>
</reference>
<protein>
    <submittedName>
        <fullName evidence="1">DUF2589 domain-containing protein</fullName>
    </submittedName>
</protein>
<keyword evidence="2" id="KW-1185">Reference proteome</keyword>
<sequence>MAEPQLVSMAEQFTGLPMSDLIGAPLLAAAEANNMMAVTQTRFLLDTAFSIKADETTKAETYSPIIIDMKLTRGVLIPADPTKPDSKATIDQVTTIFSLPLLTILPLNSLAVDNVDITFDMEVKSSYSESTSEATEEKMAAASTFSAKVGFGIFSASVTGSVSYDSAHSTNHDTHYEKSNSAKYGVRVHAGQLPLPQGVTTIIQAFTNSITPITMPTEPPAKTTNSGG</sequence>
<dbReference type="InterPro" id="IPR024510">
    <property type="entry name" value="DUF2589"/>
</dbReference>
<evidence type="ECO:0000313" key="1">
    <source>
        <dbReference type="EMBL" id="MDC0674527.1"/>
    </source>
</evidence>
<organism evidence="1 2">
    <name type="scientific">Nannocystis radixulma</name>
    <dbReference type="NCBI Taxonomy" id="2995305"/>
    <lineage>
        <taxon>Bacteria</taxon>
        <taxon>Pseudomonadati</taxon>
        <taxon>Myxococcota</taxon>
        <taxon>Polyangia</taxon>
        <taxon>Nannocystales</taxon>
        <taxon>Nannocystaceae</taxon>
        <taxon>Nannocystis</taxon>
    </lineage>
</organism>
<name>A0ABT5BNG0_9BACT</name>
<dbReference type="EMBL" id="JAQNDN010000024">
    <property type="protein sequence ID" value="MDC0674527.1"/>
    <property type="molecule type" value="Genomic_DNA"/>
</dbReference>
<evidence type="ECO:0000313" key="2">
    <source>
        <dbReference type="Proteomes" id="UP001217838"/>
    </source>
</evidence>
<proteinExistence type="predicted"/>
<dbReference type="RefSeq" id="WP_272008854.1">
    <property type="nucleotide sequence ID" value="NZ_JAQNDN010000024.1"/>
</dbReference>
<gene>
    <name evidence="1" type="ORF">POL58_42665</name>
</gene>
<accession>A0ABT5BNG0</accession>